<evidence type="ECO:0000313" key="2">
    <source>
        <dbReference type="EMBL" id="KND93133.1"/>
    </source>
</evidence>
<feature type="region of interest" description="Disordered" evidence="1">
    <location>
        <begin position="94"/>
        <end position="118"/>
    </location>
</feature>
<feature type="compositionally biased region" description="Polar residues" evidence="1">
    <location>
        <begin position="94"/>
        <end position="105"/>
    </location>
</feature>
<proteinExistence type="predicted"/>
<comment type="caution">
    <text evidence="2">The sequence shown here is derived from an EMBL/GenBank/DDBJ whole genome shotgun (WGS) entry which is preliminary data.</text>
</comment>
<dbReference type="OrthoDB" id="4919781at2759"/>
<accession>A0A0L0NGH1</accession>
<dbReference type="Proteomes" id="UP000036947">
    <property type="component" value="Unassembled WGS sequence"/>
</dbReference>
<organism evidence="2 3">
    <name type="scientific">Tolypocladium ophioglossoides (strain CBS 100239)</name>
    <name type="common">Snaketongue truffleclub</name>
    <name type="synonym">Elaphocordyceps ophioglossoides</name>
    <dbReference type="NCBI Taxonomy" id="1163406"/>
    <lineage>
        <taxon>Eukaryota</taxon>
        <taxon>Fungi</taxon>
        <taxon>Dikarya</taxon>
        <taxon>Ascomycota</taxon>
        <taxon>Pezizomycotina</taxon>
        <taxon>Sordariomycetes</taxon>
        <taxon>Hypocreomycetidae</taxon>
        <taxon>Hypocreales</taxon>
        <taxon>Ophiocordycipitaceae</taxon>
        <taxon>Tolypocladium</taxon>
    </lineage>
</organism>
<dbReference type="AlphaFoldDB" id="A0A0L0NGH1"/>
<evidence type="ECO:0000256" key="1">
    <source>
        <dbReference type="SAM" id="MobiDB-lite"/>
    </source>
</evidence>
<sequence length="423" mass="49545">MASTEAATATLSVDEIAAMSDADLGQFMKKYRRSEGSYELPVDGWDKLSKDDRNRLAERLKAHERSLAQSPTAFSPPLDLDDLDARLRQVSPDNSFSLRLNPQTTERSEPSTPPFDPEVERTRYEIESYHELIDDGGRPLYPIDLITDIFRNTDKYADILRPWQESLTQIRPERIFKRQLRRWQDFRKWQNDNRGREDDDGGFPAYVEWRKYMIKRGYRREVGARRLAEIEADPLCLKPRWEDKQWERERQRRRYRDYGCDGFHDYTEAAVQRAESEAKRTYLLTQDDPQRLRIPKEKRISMLRAGSAKLLAAKGQFEQVRSRNHQITTFIRGTFDYGGAKRDAARHRILVQWVLEQVPLIEVEMAQPKAKKADSDHTKRMKRRLTTDAESLGRRKPKRPKLDQELEPFTSSGVEAPSKARAT</sequence>
<protein>
    <submittedName>
        <fullName evidence="2">Uncharacterized protein</fullName>
    </submittedName>
</protein>
<dbReference type="STRING" id="1163406.A0A0L0NGH1"/>
<feature type="region of interest" description="Disordered" evidence="1">
    <location>
        <begin position="368"/>
        <end position="423"/>
    </location>
</feature>
<evidence type="ECO:0000313" key="3">
    <source>
        <dbReference type="Proteomes" id="UP000036947"/>
    </source>
</evidence>
<name>A0A0L0NGH1_TOLOC</name>
<gene>
    <name evidence="2" type="ORF">TOPH_02412</name>
</gene>
<keyword evidence="3" id="KW-1185">Reference proteome</keyword>
<reference evidence="2 3" key="1">
    <citation type="journal article" date="2015" name="BMC Genomics">
        <title>The genome of the truffle-parasite Tolypocladium ophioglossoides and the evolution of antifungal peptaibiotics.</title>
        <authorList>
            <person name="Quandt C.A."/>
            <person name="Bushley K.E."/>
            <person name="Spatafora J.W."/>
        </authorList>
    </citation>
    <scope>NUCLEOTIDE SEQUENCE [LARGE SCALE GENOMIC DNA]</scope>
    <source>
        <strain evidence="2 3">CBS 100239</strain>
    </source>
</reference>
<dbReference type="EMBL" id="LFRF01000004">
    <property type="protein sequence ID" value="KND93133.1"/>
    <property type="molecule type" value="Genomic_DNA"/>
</dbReference>